<dbReference type="InterPro" id="IPR015854">
    <property type="entry name" value="ABC_transpr_LolD-like"/>
</dbReference>
<dbReference type="InterPro" id="IPR003439">
    <property type="entry name" value="ABC_transporter-like_ATP-bd"/>
</dbReference>
<dbReference type="GO" id="GO:0005886">
    <property type="term" value="C:plasma membrane"/>
    <property type="evidence" value="ECO:0007669"/>
    <property type="project" value="TreeGrafter"/>
</dbReference>
<sequence length="107" mass="11673">MTPLLELKDIRRSYPAGDEQVEVLKGISLDIYAGEMVAIVGASGSGKSTLMNILGCLDKATSGTYRRRRSGCCHAGRRCAGATAPRAFRLYFPALPFAFAFNRRAER</sequence>
<evidence type="ECO:0000313" key="2">
    <source>
        <dbReference type="EMBL" id="SPW39895.1"/>
    </source>
</evidence>
<evidence type="ECO:0000259" key="1">
    <source>
        <dbReference type="Pfam" id="PF00005"/>
    </source>
</evidence>
<dbReference type="PANTHER" id="PTHR24220:SF86">
    <property type="entry name" value="ABC TRANSPORTER ABCH.1"/>
    <property type="match status" value="1"/>
</dbReference>
<keyword evidence="2" id="KW-0067">ATP-binding</keyword>
<dbReference type="SUPFAM" id="SSF52540">
    <property type="entry name" value="P-loop containing nucleoside triphosphate hydrolases"/>
    <property type="match status" value="1"/>
</dbReference>
<gene>
    <name evidence="2" type="primary">macB_3</name>
    <name evidence="2" type="ORF">NCTC11126_01234</name>
</gene>
<dbReference type="Gene3D" id="3.40.50.300">
    <property type="entry name" value="P-loop containing nucleotide triphosphate hydrolases"/>
    <property type="match status" value="1"/>
</dbReference>
<reference evidence="2 3" key="1">
    <citation type="submission" date="2018-06" db="EMBL/GenBank/DDBJ databases">
        <authorList>
            <consortium name="Pathogen Informatics"/>
            <person name="Doyle S."/>
        </authorList>
    </citation>
    <scope>NUCLEOTIDE SEQUENCE [LARGE SCALE GENOMIC DNA]</scope>
    <source>
        <strain evidence="2 3">NCTC11126</strain>
    </source>
</reference>
<dbReference type="GO" id="GO:0005524">
    <property type="term" value="F:ATP binding"/>
    <property type="evidence" value="ECO:0007669"/>
    <property type="project" value="UniProtKB-KW"/>
</dbReference>
<dbReference type="GO" id="GO:0016887">
    <property type="term" value="F:ATP hydrolysis activity"/>
    <property type="evidence" value="ECO:0007669"/>
    <property type="project" value="InterPro"/>
</dbReference>
<evidence type="ECO:0000313" key="3">
    <source>
        <dbReference type="Proteomes" id="UP000250561"/>
    </source>
</evidence>
<dbReference type="EC" id="3.6.3.-" evidence="2"/>
<dbReference type="InterPro" id="IPR027417">
    <property type="entry name" value="P-loop_NTPase"/>
</dbReference>
<proteinExistence type="predicted"/>
<accession>A0A2X1KVZ5</accession>
<protein>
    <submittedName>
        <fullName evidence="2">Macrolide export ATP-binding/permease protein</fullName>
        <ecNumber evidence="2">3.6.3.-</ecNumber>
    </submittedName>
</protein>
<dbReference type="Pfam" id="PF00005">
    <property type="entry name" value="ABC_tran"/>
    <property type="match status" value="1"/>
</dbReference>
<dbReference type="GO" id="GO:0022857">
    <property type="term" value="F:transmembrane transporter activity"/>
    <property type="evidence" value="ECO:0007669"/>
    <property type="project" value="TreeGrafter"/>
</dbReference>
<name>A0A2X1KVZ5_ECOLX</name>
<organism evidence="2 3">
    <name type="scientific">Escherichia coli</name>
    <dbReference type="NCBI Taxonomy" id="562"/>
    <lineage>
        <taxon>Bacteria</taxon>
        <taxon>Pseudomonadati</taxon>
        <taxon>Pseudomonadota</taxon>
        <taxon>Gammaproteobacteria</taxon>
        <taxon>Enterobacterales</taxon>
        <taxon>Enterobacteriaceae</taxon>
        <taxon>Escherichia</taxon>
    </lineage>
</organism>
<keyword evidence="2" id="KW-0378">Hydrolase</keyword>
<keyword evidence="2" id="KW-0547">Nucleotide-binding</keyword>
<dbReference type="Proteomes" id="UP000250561">
    <property type="component" value="Unassembled WGS sequence"/>
</dbReference>
<dbReference type="PANTHER" id="PTHR24220">
    <property type="entry name" value="IMPORT ATP-BINDING PROTEIN"/>
    <property type="match status" value="1"/>
</dbReference>
<dbReference type="AlphaFoldDB" id="A0A2X1KVZ5"/>
<dbReference type="EMBL" id="UARS01000004">
    <property type="protein sequence ID" value="SPW39895.1"/>
    <property type="molecule type" value="Genomic_DNA"/>
</dbReference>
<feature type="domain" description="ABC transporter" evidence="1">
    <location>
        <begin position="24"/>
        <end position="65"/>
    </location>
</feature>